<dbReference type="GO" id="GO:0005886">
    <property type="term" value="C:plasma membrane"/>
    <property type="evidence" value="ECO:0007669"/>
    <property type="project" value="UniProtKB-SubCell"/>
</dbReference>
<name>A0A9P7ZAA2_9HELO</name>
<accession>A0A9P7ZAA2</accession>
<dbReference type="InterPro" id="IPR011527">
    <property type="entry name" value="ABC1_TM_dom"/>
</dbReference>
<keyword evidence="14" id="KW-0378">Hydrolase</keyword>
<feature type="transmembrane region" description="Helical" evidence="11">
    <location>
        <begin position="1133"/>
        <end position="1156"/>
    </location>
</feature>
<feature type="transmembrane region" description="Helical" evidence="11">
    <location>
        <begin position="36"/>
        <end position="56"/>
    </location>
</feature>
<dbReference type="GO" id="GO:0140359">
    <property type="term" value="F:ABC-type transporter activity"/>
    <property type="evidence" value="ECO:0007669"/>
    <property type="project" value="InterPro"/>
</dbReference>
<dbReference type="InterPro" id="IPR056227">
    <property type="entry name" value="TMD0_ABC"/>
</dbReference>
<keyword evidence="15" id="KW-1185">Reference proteome</keyword>
<dbReference type="InterPro" id="IPR017871">
    <property type="entry name" value="ABC_transporter-like_CS"/>
</dbReference>
<evidence type="ECO:0000256" key="1">
    <source>
        <dbReference type="ARBA" id="ARBA00004651"/>
    </source>
</evidence>
<dbReference type="SMART" id="SM00382">
    <property type="entry name" value="AAA"/>
    <property type="match status" value="2"/>
</dbReference>
<keyword evidence="7" id="KW-0067">ATP-binding</keyword>
<dbReference type="PANTHER" id="PTHR24223">
    <property type="entry name" value="ATP-BINDING CASSETTE SUB-FAMILY C"/>
    <property type="match status" value="1"/>
</dbReference>
<dbReference type="CDD" id="cd03244">
    <property type="entry name" value="ABCC_MRP_domain2"/>
    <property type="match status" value="1"/>
</dbReference>
<feature type="transmembrane region" description="Helical" evidence="11">
    <location>
        <begin position="68"/>
        <end position="91"/>
    </location>
</feature>
<feature type="transmembrane region" description="Helical" evidence="11">
    <location>
        <begin position="103"/>
        <end position="122"/>
    </location>
</feature>
<dbReference type="InterPro" id="IPR036640">
    <property type="entry name" value="ABC1_TM_sf"/>
</dbReference>
<keyword evidence="9 11" id="KW-0472">Membrane</keyword>
<dbReference type="Gene3D" id="3.40.50.300">
    <property type="entry name" value="P-loop containing nucleotide triphosphate hydrolases"/>
    <property type="match status" value="2"/>
</dbReference>
<dbReference type="EMBL" id="MU253755">
    <property type="protein sequence ID" value="KAG9248121.1"/>
    <property type="molecule type" value="Genomic_DNA"/>
</dbReference>
<reference evidence="14" key="1">
    <citation type="journal article" date="2021" name="IMA Fungus">
        <title>Genomic characterization of three marine fungi, including Emericellopsis atlantica sp. nov. with signatures of a generalist lifestyle and marine biomass degradation.</title>
        <authorList>
            <person name="Hagestad O.C."/>
            <person name="Hou L."/>
            <person name="Andersen J.H."/>
            <person name="Hansen E.H."/>
            <person name="Altermark B."/>
            <person name="Li C."/>
            <person name="Kuhnert E."/>
            <person name="Cox R.J."/>
            <person name="Crous P.W."/>
            <person name="Spatafora J.W."/>
            <person name="Lail K."/>
            <person name="Amirebrahimi M."/>
            <person name="Lipzen A."/>
            <person name="Pangilinan J."/>
            <person name="Andreopoulos W."/>
            <person name="Hayes R.D."/>
            <person name="Ng V."/>
            <person name="Grigoriev I.V."/>
            <person name="Jackson S.A."/>
            <person name="Sutton T.D.S."/>
            <person name="Dobson A.D.W."/>
            <person name="Rama T."/>
        </authorList>
    </citation>
    <scope>NUCLEOTIDE SEQUENCE</scope>
    <source>
        <strain evidence="14">TRa3180A</strain>
    </source>
</reference>
<dbReference type="InterPro" id="IPR003439">
    <property type="entry name" value="ABC_transporter-like_ATP-bd"/>
</dbReference>
<dbReference type="FunFam" id="3.40.50.300:FF:000838">
    <property type="entry name" value="ABC multidrug transporter (Eurofung)"/>
    <property type="match status" value="1"/>
</dbReference>
<feature type="transmembrane region" description="Helical" evidence="11">
    <location>
        <begin position="946"/>
        <end position="971"/>
    </location>
</feature>
<dbReference type="Proteomes" id="UP000887226">
    <property type="component" value="Unassembled WGS sequence"/>
</dbReference>
<sequence length="1467" mass="162210">MESIPSNCVLSADNSFGPAVKGCRDGFDFTLLFEEIALAIIPLVILLVSVPFRLFYIWRDGKRAKPGILLPIKLSLLVVFSGLQLALVILWSRTSAFKTRLSIPTATSTFVASVSLCVLSYTEHVYRLRPSSILTGYFLFTILFDAARVRTLWLMHHHELISILSTASVGMKVLLLLSEMKEKRSVLRSGGDYYPPESLSGLINASLFWWLNPLLHKGSSNELGLDDLYPVDDDMLAASLESRLEHAWKLAPQSSSNSLLATTAGVLKWTILSALLPRLALIALKFSQPFMVAQVIRYVGGPKYQSNNAGYGLIGAYVLVYTGIAICTGRYQHLTYRLITMTRGALISLIYRKTLQLKLTALGDSKPVTLMSTDVQRIASGLEFMHDAWAAFIEVPIALWLLQRQLGLGFLSPIFVAFVSAAIVARLGGLVGARQSVWLQAIEKRIGVTVSVLQSMKGVKMTGMTEWLTVAVQNLRIAELQQSKKFRELLVGALTLSFTTSTISPVIAFGIYMGIAIRKRDGSTLEADRAFEALSLFALLFQPMLQVLQAIPSLMSAVGAFVRIQEFMVSEAWEDPRYLNRLTEVNIDVVIDEKRLSVFGITGMRDSLILGEKPKPRNTKNSIQLKNVSFGWNKADGPVLENLNLTCAAGSLTMIVGPVGSGKSTLLFGLLGETPTSSGELEMSTSSFAYCGQAPWVTNSTLRQNIIRFLPFDEVWYNRVLRACALEQDLKSYTNGDQTVIGNSGSLLSGGQKQRVALARAVYSRQQIFILDDVFSGLDPRTEEHVFNAVFGRRGLLRKSKATIILATHAAYLLCHSDYVVALGDDGDISQQGTFEELQKAPGYVRGLNINPPTGLSSKKVAMPRTDSGGAREVPATVIETELGVSNLARQTGDLSIYAYYFKTIGWRLSMFFLLAVVGFAFCNTFPSIWVQWWTRSNEHTPHGRLGYYLGIYTLLSVATLLCLAVGCWNLMAYMVPRSANKLHLILLSTVMKAPISFSSNIDVGITSNRFSQDMELIDMELPLGLLNASSAFFMAIAQVALIASSTKYLAAGIPLVGIVFFFIQRFYLRTSRQVRFLDLEAKSPLYTNFLETLNGLASIRCFGLEEEYKQKNETCLNASQSPFYLLYSIQRWLSVVLDLVVAGVAVSLVMMAVFLRTHMSPGLLGVGLLNIISLGESLKGLITDWTKLETSIGAVARVRAFEIETENENRPEEVERVLESWPAYGNIFIDNVAASYGNSPSKLSLKGVTMSIKHGQKIGVCGRSGSGKSSLVSCLFRLMEMVDGTITIDGVDISKIPRQVLRSRLVALPQEPFFWADTVRRNIDPNGEYSDVYLLATIERVQLRKVIETKGGLDAIMDSELLSQGQRQLLCLARAMLRNSTVLVLDEATSSVDVKTNEVIQRIIREEFKDYTIIAVAHQLNTIVDFDKVAVLDAGRLIEFDAPMKLLRQQSMFRELWEAYEGGTGN</sequence>
<comment type="similarity">
    <text evidence="2">Belongs to the ABC transporter superfamily. ABCC family. Conjugate transporter (TC 3.A.1.208) subfamily.</text>
</comment>
<dbReference type="Gene3D" id="1.20.1560.10">
    <property type="entry name" value="ABC transporter type 1, transmembrane domain"/>
    <property type="match status" value="2"/>
</dbReference>
<feature type="transmembrane region" description="Helical" evidence="11">
    <location>
        <begin position="311"/>
        <end position="331"/>
    </location>
</feature>
<protein>
    <submittedName>
        <fullName evidence="14">P-loop containing nucleoside triphosphate hydrolase protein</fullName>
    </submittedName>
</protein>
<feature type="domain" description="ABC transmembrane type-1" evidence="13">
    <location>
        <begin position="279"/>
        <end position="556"/>
    </location>
</feature>
<organism evidence="14 15">
    <name type="scientific">Calycina marina</name>
    <dbReference type="NCBI Taxonomy" id="1763456"/>
    <lineage>
        <taxon>Eukaryota</taxon>
        <taxon>Fungi</taxon>
        <taxon>Dikarya</taxon>
        <taxon>Ascomycota</taxon>
        <taxon>Pezizomycotina</taxon>
        <taxon>Leotiomycetes</taxon>
        <taxon>Helotiales</taxon>
        <taxon>Pezizellaceae</taxon>
        <taxon>Calycina</taxon>
    </lineage>
</organism>
<dbReference type="FunFam" id="1.20.1560.10:FF:000066">
    <property type="entry name" value="ABC multidrug transporter (Eurofung)"/>
    <property type="match status" value="1"/>
</dbReference>
<dbReference type="Pfam" id="PF00005">
    <property type="entry name" value="ABC_tran"/>
    <property type="match status" value="2"/>
</dbReference>
<feature type="transmembrane region" description="Helical" evidence="11">
    <location>
        <begin position="1049"/>
        <end position="1068"/>
    </location>
</feature>
<dbReference type="Pfam" id="PF00664">
    <property type="entry name" value="ABC_membrane"/>
    <property type="match status" value="1"/>
</dbReference>
<dbReference type="SUPFAM" id="SSF90123">
    <property type="entry name" value="ABC transporter transmembrane region"/>
    <property type="match status" value="2"/>
</dbReference>
<keyword evidence="10" id="KW-0325">Glycoprotein</keyword>
<evidence type="ECO:0000256" key="7">
    <source>
        <dbReference type="ARBA" id="ARBA00022840"/>
    </source>
</evidence>
<evidence type="ECO:0000256" key="10">
    <source>
        <dbReference type="ARBA" id="ARBA00023180"/>
    </source>
</evidence>
<feature type="transmembrane region" description="Helical" evidence="11">
    <location>
        <begin position="408"/>
        <end position="428"/>
    </location>
</feature>
<dbReference type="CDD" id="cd18579">
    <property type="entry name" value="ABC_6TM_ABCC_D1"/>
    <property type="match status" value="1"/>
</dbReference>
<dbReference type="PANTHER" id="PTHR24223:SF399">
    <property type="entry name" value="ABC TRANSPORTER ATNG"/>
    <property type="match status" value="1"/>
</dbReference>
<dbReference type="FunFam" id="3.40.50.300:FF:001854">
    <property type="entry name" value="ABC multidrug transporter (Eurofung)"/>
    <property type="match status" value="1"/>
</dbReference>
<dbReference type="InterPro" id="IPR044746">
    <property type="entry name" value="ABCC_6TM_D1"/>
</dbReference>
<feature type="transmembrane region" description="Helical" evidence="11">
    <location>
        <begin position="489"/>
        <end position="515"/>
    </location>
</feature>
<dbReference type="GO" id="GO:0016887">
    <property type="term" value="F:ATP hydrolysis activity"/>
    <property type="evidence" value="ECO:0007669"/>
    <property type="project" value="InterPro"/>
</dbReference>
<keyword evidence="5 11" id="KW-0812">Transmembrane</keyword>
<dbReference type="OrthoDB" id="6500128at2759"/>
<dbReference type="CDD" id="cd03250">
    <property type="entry name" value="ABCC_MRP_domain1"/>
    <property type="match status" value="1"/>
</dbReference>
<evidence type="ECO:0000256" key="3">
    <source>
        <dbReference type="ARBA" id="ARBA00022448"/>
    </source>
</evidence>
<comment type="subcellular location">
    <subcellularLocation>
        <location evidence="1">Cell membrane</location>
        <topology evidence="1">Multi-pass membrane protein</topology>
    </subcellularLocation>
</comment>
<feature type="transmembrane region" description="Helical" evidence="11">
    <location>
        <begin position="912"/>
        <end position="934"/>
    </location>
</feature>
<feature type="transmembrane region" description="Helical" evidence="11">
    <location>
        <begin position="1022"/>
        <end position="1042"/>
    </location>
</feature>
<dbReference type="InterPro" id="IPR050173">
    <property type="entry name" value="ABC_transporter_C-like"/>
</dbReference>
<keyword evidence="8 11" id="KW-1133">Transmembrane helix</keyword>
<dbReference type="InterPro" id="IPR027417">
    <property type="entry name" value="P-loop_NTPase"/>
</dbReference>
<keyword evidence="3" id="KW-0813">Transport</keyword>
<evidence type="ECO:0000256" key="8">
    <source>
        <dbReference type="ARBA" id="ARBA00022989"/>
    </source>
</evidence>
<dbReference type="FunFam" id="1.20.1560.10:FF:000055">
    <property type="entry name" value="ABC multidrug transporter (Eurofung)"/>
    <property type="match status" value="1"/>
</dbReference>
<gene>
    <name evidence="14" type="ORF">BJ878DRAFT_489602</name>
</gene>
<keyword evidence="6" id="KW-0547">Nucleotide-binding</keyword>
<evidence type="ECO:0000256" key="11">
    <source>
        <dbReference type="SAM" id="Phobius"/>
    </source>
</evidence>
<feature type="transmembrane region" description="Helical" evidence="11">
    <location>
        <begin position="160"/>
        <end position="178"/>
    </location>
</feature>
<dbReference type="SUPFAM" id="SSF52540">
    <property type="entry name" value="P-loop containing nucleoside triphosphate hydrolases"/>
    <property type="match status" value="2"/>
</dbReference>
<evidence type="ECO:0000256" key="2">
    <source>
        <dbReference type="ARBA" id="ARBA00009726"/>
    </source>
</evidence>
<evidence type="ECO:0000313" key="15">
    <source>
        <dbReference type="Proteomes" id="UP000887226"/>
    </source>
</evidence>
<dbReference type="InterPro" id="IPR003593">
    <property type="entry name" value="AAA+_ATPase"/>
</dbReference>
<evidence type="ECO:0000256" key="4">
    <source>
        <dbReference type="ARBA" id="ARBA00022475"/>
    </source>
</evidence>
<evidence type="ECO:0000256" key="5">
    <source>
        <dbReference type="ARBA" id="ARBA00022692"/>
    </source>
</evidence>
<dbReference type="PROSITE" id="PS00211">
    <property type="entry name" value="ABC_TRANSPORTER_1"/>
    <property type="match status" value="2"/>
</dbReference>
<dbReference type="Pfam" id="PF24357">
    <property type="entry name" value="TMD0_ABC"/>
    <property type="match status" value="1"/>
</dbReference>
<keyword evidence="4" id="KW-1003">Cell membrane</keyword>
<dbReference type="PROSITE" id="PS50929">
    <property type="entry name" value="ABC_TM1F"/>
    <property type="match status" value="2"/>
</dbReference>
<feature type="domain" description="ABC transporter" evidence="12">
    <location>
        <begin position="1228"/>
        <end position="1460"/>
    </location>
</feature>
<dbReference type="GO" id="GO:0005524">
    <property type="term" value="F:ATP binding"/>
    <property type="evidence" value="ECO:0007669"/>
    <property type="project" value="UniProtKB-KW"/>
</dbReference>
<proteinExistence type="inferred from homology"/>
<comment type="caution">
    <text evidence="14">The sequence shown here is derived from an EMBL/GenBank/DDBJ whole genome shotgun (WGS) entry which is preliminary data.</text>
</comment>
<evidence type="ECO:0000259" key="13">
    <source>
        <dbReference type="PROSITE" id="PS50929"/>
    </source>
</evidence>
<dbReference type="CDD" id="cd18580">
    <property type="entry name" value="ABC_6TM_ABCC_D2"/>
    <property type="match status" value="1"/>
</dbReference>
<feature type="domain" description="ABC transmembrane type-1" evidence="13">
    <location>
        <begin position="914"/>
        <end position="1191"/>
    </location>
</feature>
<evidence type="ECO:0000259" key="12">
    <source>
        <dbReference type="PROSITE" id="PS50893"/>
    </source>
</evidence>
<evidence type="ECO:0000256" key="6">
    <source>
        <dbReference type="ARBA" id="ARBA00022741"/>
    </source>
</evidence>
<evidence type="ECO:0000256" key="9">
    <source>
        <dbReference type="ARBA" id="ARBA00023136"/>
    </source>
</evidence>
<evidence type="ECO:0000313" key="14">
    <source>
        <dbReference type="EMBL" id="KAG9248121.1"/>
    </source>
</evidence>
<dbReference type="PROSITE" id="PS50893">
    <property type="entry name" value="ABC_TRANSPORTER_2"/>
    <property type="match status" value="2"/>
</dbReference>
<dbReference type="InterPro" id="IPR044726">
    <property type="entry name" value="ABCC_6TM_D2"/>
</dbReference>
<feature type="domain" description="ABC transporter" evidence="12">
    <location>
        <begin position="623"/>
        <end position="851"/>
    </location>
</feature>